<evidence type="ECO:0008006" key="5">
    <source>
        <dbReference type="Google" id="ProtNLM"/>
    </source>
</evidence>
<dbReference type="InterPro" id="IPR048350">
    <property type="entry name" value="S-Me-THD-like_C"/>
</dbReference>
<name>A0A1H3BQT9_9FIRM</name>
<accession>A0A1H3BQT9</accession>
<dbReference type="InterPro" id="IPR010318">
    <property type="entry name" value="S-Me-THD_N"/>
</dbReference>
<feature type="domain" description="S-Me-THD-like C-terminal" evidence="2">
    <location>
        <begin position="185"/>
        <end position="372"/>
    </location>
</feature>
<dbReference type="RefSeq" id="WP_093753811.1">
    <property type="nucleotide sequence ID" value="NZ_FNNG01000011.1"/>
</dbReference>
<gene>
    <name evidence="3" type="ORF">SAMN05660923_02294</name>
</gene>
<dbReference type="Pfam" id="PF20906">
    <property type="entry name" value="S-Me-THD_C"/>
    <property type="match status" value="1"/>
</dbReference>
<dbReference type="OrthoDB" id="7441206at2"/>
<evidence type="ECO:0000313" key="4">
    <source>
        <dbReference type="Proteomes" id="UP000198828"/>
    </source>
</evidence>
<proteinExistence type="predicted"/>
<dbReference type="InterPro" id="IPR024071">
    <property type="entry name" value="S-Me-THD_C_sf"/>
</dbReference>
<reference evidence="3 4" key="1">
    <citation type="submission" date="2016-10" db="EMBL/GenBank/DDBJ databases">
        <authorList>
            <person name="de Groot N.N."/>
        </authorList>
    </citation>
    <scope>NUCLEOTIDE SEQUENCE [LARGE SCALE GENOMIC DNA]</scope>
    <source>
        <strain evidence="3 4">DSM 23310</strain>
    </source>
</reference>
<organism evidence="3 4">
    <name type="scientific">Tepidimicrobium xylanilyticum</name>
    <dbReference type="NCBI Taxonomy" id="1123352"/>
    <lineage>
        <taxon>Bacteria</taxon>
        <taxon>Bacillati</taxon>
        <taxon>Bacillota</taxon>
        <taxon>Tissierellia</taxon>
        <taxon>Tissierellales</taxon>
        <taxon>Tepidimicrobiaceae</taxon>
        <taxon>Tepidimicrobium</taxon>
    </lineage>
</organism>
<dbReference type="SUPFAM" id="SSF160991">
    <property type="entry name" value="CV3147-like"/>
    <property type="match status" value="1"/>
</dbReference>
<dbReference type="Gene3D" id="2.40.390.10">
    <property type="entry name" value="CV3147-like"/>
    <property type="match status" value="1"/>
</dbReference>
<evidence type="ECO:0000259" key="1">
    <source>
        <dbReference type="Pfam" id="PF06032"/>
    </source>
</evidence>
<dbReference type="AlphaFoldDB" id="A0A1H3BQT9"/>
<dbReference type="EMBL" id="FNNG01000011">
    <property type="protein sequence ID" value="SDX44207.1"/>
    <property type="molecule type" value="Genomic_DNA"/>
</dbReference>
<dbReference type="Proteomes" id="UP000198828">
    <property type="component" value="Unassembled WGS sequence"/>
</dbReference>
<dbReference type="Pfam" id="PF06032">
    <property type="entry name" value="S-Me-THD_N"/>
    <property type="match status" value="1"/>
</dbReference>
<dbReference type="InterPro" id="IPR027479">
    <property type="entry name" value="S-Me-THD_N_sf"/>
</dbReference>
<keyword evidence="4" id="KW-1185">Reference proteome</keyword>
<dbReference type="Gene3D" id="3.40.1610.10">
    <property type="entry name" value="CV3147-like domain"/>
    <property type="match status" value="1"/>
</dbReference>
<protein>
    <recommendedName>
        <fullName evidence="5">DUF917 domain-containing protein</fullName>
    </recommendedName>
</protein>
<evidence type="ECO:0000259" key="2">
    <source>
        <dbReference type="Pfam" id="PF20906"/>
    </source>
</evidence>
<evidence type="ECO:0000313" key="3">
    <source>
        <dbReference type="EMBL" id="SDX44207.1"/>
    </source>
</evidence>
<feature type="domain" description="S-Me-THD N-terminal" evidence="1">
    <location>
        <begin position="11"/>
        <end position="180"/>
    </location>
</feature>
<sequence>MSTKKLTTREEVEDFVRGCTFFGTGGGGLPSNGIDSLMSEIEKGNEVGWVDISEIDDDAITVCPFLMGSIAPHTPEVIKEMEGFGLTNPVNKEKERLAKAVAELAKYMGVKVSAVVPIELGGANTPGPLAAGILNGIPCVDGDYTGRAIPEILQTTPYIAGKKLWPVASVDEFGNVCFIDQAINYRMVERIGKLIASGAYGLAGQAGFLMTGKEMKETIIPGTLTESYEVGKMIREARESNLNPVEEIVNKLDGYLLAKGVVTNKETKDELGYYWGVHTIAGREEFEGNTYKIWFKNENHVMWENDKPIITSPDMIVVVNSKTGEPYANPILAIGEEVSVIGLKARKEFQNEKAIGVLGPRYFGFDFDYVPIDERIKNK</sequence>